<comment type="caution">
    <text evidence="2">The sequence shown here is derived from an EMBL/GenBank/DDBJ whole genome shotgun (WGS) entry which is preliminary data.</text>
</comment>
<sequence>MSQTRPCESSEIQRSREKKDMNLMENTQPTTVLWPSSGHQKDERKEAKPKILLHLELEIGAAGCNTWDSARVSKPTRVEQ</sequence>
<reference evidence="2" key="2">
    <citation type="submission" date="2020-11" db="EMBL/GenBank/DDBJ databases">
        <authorList>
            <person name="McCartney M.A."/>
            <person name="Auch B."/>
            <person name="Kono T."/>
            <person name="Mallez S."/>
            <person name="Becker A."/>
            <person name="Gohl D.M."/>
            <person name="Silverstein K.A.T."/>
            <person name="Koren S."/>
            <person name="Bechman K.B."/>
            <person name="Herman A."/>
            <person name="Abrahante J.E."/>
            <person name="Garbe J."/>
        </authorList>
    </citation>
    <scope>NUCLEOTIDE SEQUENCE</scope>
    <source>
        <strain evidence="2">Duluth1</strain>
        <tissue evidence="2">Whole animal</tissue>
    </source>
</reference>
<dbReference type="Proteomes" id="UP000828390">
    <property type="component" value="Unassembled WGS sequence"/>
</dbReference>
<proteinExistence type="predicted"/>
<keyword evidence="3" id="KW-1185">Reference proteome</keyword>
<feature type="compositionally biased region" description="Polar residues" evidence="1">
    <location>
        <begin position="24"/>
        <end position="38"/>
    </location>
</feature>
<organism evidence="2 3">
    <name type="scientific">Dreissena polymorpha</name>
    <name type="common">Zebra mussel</name>
    <name type="synonym">Mytilus polymorpha</name>
    <dbReference type="NCBI Taxonomy" id="45954"/>
    <lineage>
        <taxon>Eukaryota</taxon>
        <taxon>Metazoa</taxon>
        <taxon>Spiralia</taxon>
        <taxon>Lophotrochozoa</taxon>
        <taxon>Mollusca</taxon>
        <taxon>Bivalvia</taxon>
        <taxon>Autobranchia</taxon>
        <taxon>Heteroconchia</taxon>
        <taxon>Euheterodonta</taxon>
        <taxon>Imparidentia</taxon>
        <taxon>Neoheterodontei</taxon>
        <taxon>Myida</taxon>
        <taxon>Dreissenoidea</taxon>
        <taxon>Dreissenidae</taxon>
        <taxon>Dreissena</taxon>
    </lineage>
</organism>
<evidence type="ECO:0000313" key="2">
    <source>
        <dbReference type="EMBL" id="KAH3777024.1"/>
    </source>
</evidence>
<feature type="compositionally biased region" description="Polar residues" evidence="1">
    <location>
        <begin position="1"/>
        <end position="10"/>
    </location>
</feature>
<evidence type="ECO:0000256" key="1">
    <source>
        <dbReference type="SAM" id="MobiDB-lite"/>
    </source>
</evidence>
<dbReference type="EMBL" id="JAIWYP010000009">
    <property type="protein sequence ID" value="KAH3777024.1"/>
    <property type="molecule type" value="Genomic_DNA"/>
</dbReference>
<evidence type="ECO:0000313" key="3">
    <source>
        <dbReference type="Proteomes" id="UP000828390"/>
    </source>
</evidence>
<feature type="region of interest" description="Disordered" evidence="1">
    <location>
        <begin position="1"/>
        <end position="46"/>
    </location>
</feature>
<name>A0A9D4EAM4_DREPO</name>
<dbReference type="AlphaFoldDB" id="A0A9D4EAM4"/>
<accession>A0A9D4EAM4</accession>
<protein>
    <submittedName>
        <fullName evidence="2">Uncharacterized protein</fullName>
    </submittedName>
</protein>
<feature type="compositionally biased region" description="Basic and acidic residues" evidence="1">
    <location>
        <begin position="11"/>
        <end position="22"/>
    </location>
</feature>
<reference evidence="2" key="1">
    <citation type="journal article" date="2019" name="bioRxiv">
        <title>The Genome of the Zebra Mussel, Dreissena polymorpha: A Resource for Invasive Species Research.</title>
        <authorList>
            <person name="McCartney M.A."/>
            <person name="Auch B."/>
            <person name="Kono T."/>
            <person name="Mallez S."/>
            <person name="Zhang Y."/>
            <person name="Obille A."/>
            <person name="Becker A."/>
            <person name="Abrahante J.E."/>
            <person name="Garbe J."/>
            <person name="Badalamenti J.P."/>
            <person name="Herman A."/>
            <person name="Mangelson H."/>
            <person name="Liachko I."/>
            <person name="Sullivan S."/>
            <person name="Sone E.D."/>
            <person name="Koren S."/>
            <person name="Silverstein K.A.T."/>
            <person name="Beckman K.B."/>
            <person name="Gohl D.M."/>
        </authorList>
    </citation>
    <scope>NUCLEOTIDE SEQUENCE</scope>
    <source>
        <strain evidence="2">Duluth1</strain>
        <tissue evidence="2">Whole animal</tissue>
    </source>
</reference>
<gene>
    <name evidence="2" type="ORF">DPMN_178460</name>
</gene>